<evidence type="ECO:0000313" key="2">
    <source>
        <dbReference type="EMBL" id="KAJ8476599.1"/>
    </source>
</evidence>
<organism evidence="2 3">
    <name type="scientific">Ensete ventricosum</name>
    <name type="common">Abyssinian banana</name>
    <name type="synonym">Musa ensete</name>
    <dbReference type="NCBI Taxonomy" id="4639"/>
    <lineage>
        <taxon>Eukaryota</taxon>
        <taxon>Viridiplantae</taxon>
        <taxon>Streptophyta</taxon>
        <taxon>Embryophyta</taxon>
        <taxon>Tracheophyta</taxon>
        <taxon>Spermatophyta</taxon>
        <taxon>Magnoliopsida</taxon>
        <taxon>Liliopsida</taxon>
        <taxon>Zingiberales</taxon>
        <taxon>Musaceae</taxon>
        <taxon>Ensete</taxon>
    </lineage>
</organism>
<evidence type="ECO:0000313" key="3">
    <source>
        <dbReference type="Proteomes" id="UP001222027"/>
    </source>
</evidence>
<reference evidence="2 3" key="1">
    <citation type="submission" date="2022-12" db="EMBL/GenBank/DDBJ databases">
        <title>Chromosome-scale assembly of the Ensete ventricosum genome.</title>
        <authorList>
            <person name="Dussert Y."/>
            <person name="Stocks J."/>
            <person name="Wendawek A."/>
            <person name="Woldeyes F."/>
            <person name="Nichols R.A."/>
            <person name="Borrell J.S."/>
        </authorList>
    </citation>
    <scope>NUCLEOTIDE SEQUENCE [LARGE SCALE GENOMIC DNA]</scope>
    <source>
        <strain evidence="3">cv. Maze</strain>
        <tissue evidence="2">Seeds</tissue>
    </source>
</reference>
<proteinExistence type="predicted"/>
<dbReference type="AlphaFoldDB" id="A0AAV8QA15"/>
<dbReference type="EMBL" id="JAQQAF010000006">
    <property type="protein sequence ID" value="KAJ8476599.1"/>
    <property type="molecule type" value="Genomic_DNA"/>
</dbReference>
<feature type="compositionally biased region" description="Basic and acidic residues" evidence="1">
    <location>
        <begin position="24"/>
        <end position="36"/>
    </location>
</feature>
<evidence type="ECO:0000256" key="1">
    <source>
        <dbReference type="SAM" id="MobiDB-lite"/>
    </source>
</evidence>
<name>A0AAV8QA15_ENSVE</name>
<keyword evidence="3" id="KW-1185">Reference proteome</keyword>
<dbReference type="Proteomes" id="UP001222027">
    <property type="component" value="Unassembled WGS sequence"/>
</dbReference>
<sequence length="110" mass="12682">MQLYCFNIRASDMIEGNLIRRSAAQREESRRVEKPVEPSVRTVCPPSSFGITEDDAVASTPAKDREALLRRRRIWWREGKERRKKGVADRFAVTLTRICSPIIRSSIAYT</sequence>
<comment type="caution">
    <text evidence="2">The sequence shown here is derived from an EMBL/GenBank/DDBJ whole genome shotgun (WGS) entry which is preliminary data.</text>
</comment>
<protein>
    <submittedName>
        <fullName evidence="2">Uncharacterized protein</fullName>
    </submittedName>
</protein>
<accession>A0AAV8QA15</accession>
<feature type="region of interest" description="Disordered" evidence="1">
    <location>
        <begin position="24"/>
        <end position="44"/>
    </location>
</feature>
<gene>
    <name evidence="2" type="ORF">OPV22_020326</name>
</gene>